<keyword evidence="4 9" id="KW-0812">Transmembrane</keyword>
<dbReference type="KEGG" id="vde:111249526"/>
<protein>
    <recommendedName>
        <fullName evidence="10">TLC domain-containing protein</fullName>
    </recommendedName>
</protein>
<reference evidence="11" key="1">
    <citation type="submission" date="2021-01" db="UniProtKB">
        <authorList>
            <consortium name="EnsemblMetazoa"/>
        </authorList>
    </citation>
    <scope>IDENTIFICATION</scope>
</reference>
<feature type="transmembrane region" description="Helical" evidence="9">
    <location>
        <begin position="155"/>
        <end position="175"/>
    </location>
</feature>
<keyword evidence="12" id="KW-1185">Reference proteome</keyword>
<evidence type="ECO:0000256" key="3">
    <source>
        <dbReference type="ARBA" id="ARBA00022448"/>
    </source>
</evidence>
<feature type="transmembrane region" description="Helical" evidence="9">
    <location>
        <begin position="328"/>
        <end position="348"/>
    </location>
</feature>
<dbReference type="InParanoid" id="A0A7M7JZ04"/>
<dbReference type="InterPro" id="IPR016447">
    <property type="entry name" value="Translocation_assoc_membrane"/>
</dbReference>
<comment type="similarity">
    <text evidence="2">Belongs to the TRAM family.</text>
</comment>
<evidence type="ECO:0000256" key="7">
    <source>
        <dbReference type="ARBA" id="ARBA00023136"/>
    </source>
</evidence>
<dbReference type="CTD" id="31042"/>
<evidence type="ECO:0000313" key="12">
    <source>
        <dbReference type="Proteomes" id="UP000594260"/>
    </source>
</evidence>
<dbReference type="Pfam" id="PF03798">
    <property type="entry name" value="TRAM_LAG1_CLN8"/>
    <property type="match status" value="1"/>
</dbReference>
<evidence type="ECO:0000256" key="1">
    <source>
        <dbReference type="ARBA" id="ARBA00004141"/>
    </source>
</evidence>
<organism evidence="11 12">
    <name type="scientific">Varroa destructor</name>
    <name type="common">Honeybee mite</name>
    <dbReference type="NCBI Taxonomy" id="109461"/>
    <lineage>
        <taxon>Eukaryota</taxon>
        <taxon>Metazoa</taxon>
        <taxon>Ecdysozoa</taxon>
        <taxon>Arthropoda</taxon>
        <taxon>Chelicerata</taxon>
        <taxon>Arachnida</taxon>
        <taxon>Acari</taxon>
        <taxon>Parasitiformes</taxon>
        <taxon>Mesostigmata</taxon>
        <taxon>Gamasina</taxon>
        <taxon>Dermanyssoidea</taxon>
        <taxon>Varroidae</taxon>
        <taxon>Varroa</taxon>
    </lineage>
</organism>
<dbReference type="GO" id="GO:0006616">
    <property type="term" value="P:SRP-dependent cotranslational protein targeting to membrane, translocation"/>
    <property type="evidence" value="ECO:0007669"/>
    <property type="project" value="InterPro"/>
</dbReference>
<evidence type="ECO:0000256" key="4">
    <source>
        <dbReference type="ARBA" id="ARBA00022692"/>
    </source>
</evidence>
<keyword evidence="5" id="KW-0653">Protein transport</keyword>
<evidence type="ECO:0000256" key="9">
    <source>
        <dbReference type="SAM" id="Phobius"/>
    </source>
</evidence>
<dbReference type="OrthoDB" id="3053196at2759"/>
<keyword evidence="3" id="KW-0813">Transport</keyword>
<feature type="domain" description="TLC" evidence="10">
    <location>
        <begin position="190"/>
        <end position="389"/>
    </location>
</feature>
<dbReference type="AlphaFoldDB" id="A0A7M7JZ04"/>
<evidence type="ECO:0000256" key="5">
    <source>
        <dbReference type="ARBA" id="ARBA00022927"/>
    </source>
</evidence>
<evidence type="ECO:0000256" key="2">
    <source>
        <dbReference type="ARBA" id="ARBA00005999"/>
    </source>
</evidence>
<dbReference type="FunCoup" id="A0A7M7JZ04">
    <property type="interactions" value="264"/>
</dbReference>
<proteinExistence type="inferred from homology"/>
<sequence length="457" mass="51193">MPTHCIACRGGIYQFHREPTDRPIGWRSLLPAWIEWFNHHKPFGWISQRAIDEGDEVACRSIALPASETAWNLAVSIMAIKGKKSSTKSPPIFSNEFIIQNHADIVSCVAMVFVIGFFVNVTQPYAAPFVTLQHNITELHASQVFYSSGIRDLCLIFFTTLIMIVLHAVLQEYVLDKLNRKVHLSKAKHAKFNASGQLATFYALSTLWAGSILNNDGLLPLSSLWAGFPGEPHNRMLFTEKLFFIAQIAYWLHMYAELYFERVKREEYVGRISVATAHVVLFLLAYGLNLWRVGLVLTFVHYLEQTLFHVARLAYFYGHSTSGKLFSVWNLVFIAARLVITSLSFLVFRSGLPASMFTLRVAGLSLIGATQLYMVFAFLSFHIGRIRAYRAATQKFSKGKNGKEGKIKGAKSASIVDKSLPEADQGQGPPSPIVAKDDAKLGSLKDSNVKKRLKARA</sequence>
<feature type="transmembrane region" description="Helical" evidence="9">
    <location>
        <begin position="235"/>
        <end position="256"/>
    </location>
</feature>
<comment type="subcellular location">
    <subcellularLocation>
        <location evidence="1">Membrane</location>
        <topology evidence="1">Multi-pass membrane protein</topology>
    </subcellularLocation>
</comment>
<dbReference type="Proteomes" id="UP000594260">
    <property type="component" value="Unplaced"/>
</dbReference>
<dbReference type="SMART" id="SM00724">
    <property type="entry name" value="TLC"/>
    <property type="match status" value="1"/>
</dbReference>
<dbReference type="GO" id="GO:0005789">
    <property type="term" value="C:endoplasmic reticulum membrane"/>
    <property type="evidence" value="ECO:0007669"/>
    <property type="project" value="TreeGrafter"/>
</dbReference>
<feature type="transmembrane region" description="Helical" evidence="9">
    <location>
        <begin position="360"/>
        <end position="381"/>
    </location>
</feature>
<dbReference type="GO" id="GO:0045048">
    <property type="term" value="P:protein insertion into ER membrane"/>
    <property type="evidence" value="ECO:0007669"/>
    <property type="project" value="TreeGrafter"/>
</dbReference>
<keyword evidence="7 9" id="KW-0472">Membrane</keyword>
<feature type="transmembrane region" description="Helical" evidence="9">
    <location>
        <begin position="103"/>
        <end position="121"/>
    </location>
</feature>
<evidence type="ECO:0000259" key="10">
    <source>
        <dbReference type="SMART" id="SM00724"/>
    </source>
</evidence>
<evidence type="ECO:0000313" key="11">
    <source>
        <dbReference type="EnsemblMetazoa" id="XP_022659246"/>
    </source>
</evidence>
<dbReference type="RefSeq" id="XP_022659246.1">
    <property type="nucleotide sequence ID" value="XM_022803511.1"/>
</dbReference>
<evidence type="ECO:0000256" key="8">
    <source>
        <dbReference type="SAM" id="MobiDB-lite"/>
    </source>
</evidence>
<dbReference type="InterPro" id="IPR006634">
    <property type="entry name" value="TLC-dom"/>
</dbReference>
<feature type="transmembrane region" description="Helical" evidence="9">
    <location>
        <begin position="196"/>
        <end position="215"/>
    </location>
</feature>
<dbReference type="GeneID" id="111249526"/>
<keyword evidence="6 9" id="KW-1133">Transmembrane helix</keyword>
<dbReference type="PANTHER" id="PTHR12371:SF11">
    <property type="entry name" value="TRANSLOCATING CHAIN-ASSOCIATED MEMBRANE PROTEIN"/>
    <property type="match status" value="1"/>
</dbReference>
<dbReference type="EnsemblMetazoa" id="XM_022803511">
    <property type="protein sequence ID" value="XP_022659246"/>
    <property type="gene ID" value="LOC111249526"/>
</dbReference>
<feature type="region of interest" description="Disordered" evidence="8">
    <location>
        <begin position="399"/>
        <end position="457"/>
    </location>
</feature>
<dbReference type="PANTHER" id="PTHR12371">
    <property type="entry name" value="TRANSLOCATION ASSOCIATED MEMBRANE PROTEIN"/>
    <property type="match status" value="1"/>
</dbReference>
<evidence type="ECO:0000256" key="6">
    <source>
        <dbReference type="ARBA" id="ARBA00022989"/>
    </source>
</evidence>
<name>A0A7M7JZ04_VARDE</name>
<accession>A0A7M7JZ04</accession>